<evidence type="ECO:0000313" key="6">
    <source>
        <dbReference type="Proteomes" id="UP000235965"/>
    </source>
</evidence>
<dbReference type="CDD" id="cd13180">
    <property type="entry name" value="RanBD_RanBP3"/>
    <property type="match status" value="1"/>
</dbReference>
<protein>
    <recommendedName>
        <fullName evidence="4">RanBD1 domain-containing protein</fullName>
    </recommendedName>
</protein>
<evidence type="ECO:0000259" key="4">
    <source>
        <dbReference type="PROSITE" id="PS50196"/>
    </source>
</evidence>
<feature type="region of interest" description="Disordered" evidence="3">
    <location>
        <begin position="540"/>
        <end position="583"/>
    </location>
</feature>
<dbReference type="Proteomes" id="UP000235965">
    <property type="component" value="Unassembled WGS sequence"/>
</dbReference>
<feature type="compositionally biased region" description="Polar residues" evidence="3">
    <location>
        <begin position="205"/>
        <end position="220"/>
    </location>
</feature>
<feature type="region of interest" description="Disordered" evidence="3">
    <location>
        <begin position="203"/>
        <end position="253"/>
    </location>
</feature>
<dbReference type="InterPro" id="IPR000156">
    <property type="entry name" value="Ran_bind_dom"/>
</dbReference>
<evidence type="ECO:0000313" key="5">
    <source>
        <dbReference type="EMBL" id="PNF28326.1"/>
    </source>
</evidence>
<dbReference type="InterPro" id="IPR045255">
    <property type="entry name" value="RanBP1-like"/>
</dbReference>
<dbReference type="InterPro" id="IPR011993">
    <property type="entry name" value="PH-like_dom_sf"/>
</dbReference>
<proteinExistence type="predicted"/>
<sequence>MAPFLAKLSTIGNTMADLRSDTASPMDGQSGKSNNIQESSLSHKSSIMMKVDVPEEETASCKNEGNKARCSTVTHSLSSTKPIFGGSGKLAASRLSNVVFGSNPFAVKPATFGSVSNFSCATSSQTPLGSSASPRAVYLRPSQLALGSSEPPQQRTFQCRLPLKPPSLANTFTRVPQDSVMTSSSDGVKAEDNSSFISEEVGICGNSNSPEMHSTNSITETVRHEDDTKAAVESDSQQADEDSSNSGSVSNCGSQRSVRAIMTPPKFVPLGTPSHPTEESSCGNMACTSATSTSTATTSSAPTATVTGFVFGQNLHERVVEAVNLETTDVASKAAEATETSNNVSAVCTSAATNGTSEMLFTSVIKKDHISEGSHNDNINTDDIGDKPSKSLTEAAREYEEARAVKRKYEQVTIVTGEEDEANVLQMNCKLFAFDKATGTWVELGRGTLRLNDKDGGSGGGGVQSRVVIRATGSLRVVLNTKIWAGMSVQRPSSKSVRLTAMDGSGQIKVFLVMSSPKESEQLHKSLEYRVLLAQQASSLQTEAEASHSLPPEPCSKKRPSQYAEETGPSPGRRGTTCRRNEQ</sequence>
<feature type="compositionally biased region" description="Basic and acidic residues" evidence="3">
    <location>
        <begin position="221"/>
        <end position="232"/>
    </location>
</feature>
<comment type="caution">
    <text evidence="5">The sequence shown here is derived from an EMBL/GenBank/DDBJ whole genome shotgun (WGS) entry which is preliminary data.</text>
</comment>
<dbReference type="EMBL" id="NEVH01013954">
    <property type="protein sequence ID" value="PNF28326.1"/>
    <property type="molecule type" value="Genomic_DNA"/>
</dbReference>
<feature type="region of interest" description="Disordered" evidence="3">
    <location>
        <begin position="17"/>
        <end position="45"/>
    </location>
</feature>
<dbReference type="SMART" id="SM00160">
    <property type="entry name" value="RanBD"/>
    <property type="match status" value="1"/>
</dbReference>
<dbReference type="GO" id="GO:0005634">
    <property type="term" value="C:nucleus"/>
    <property type="evidence" value="ECO:0007669"/>
    <property type="project" value="UniProtKB-SubCell"/>
</dbReference>
<organism evidence="5 6">
    <name type="scientific">Cryptotermes secundus</name>
    <dbReference type="NCBI Taxonomy" id="105785"/>
    <lineage>
        <taxon>Eukaryota</taxon>
        <taxon>Metazoa</taxon>
        <taxon>Ecdysozoa</taxon>
        <taxon>Arthropoda</taxon>
        <taxon>Hexapoda</taxon>
        <taxon>Insecta</taxon>
        <taxon>Pterygota</taxon>
        <taxon>Neoptera</taxon>
        <taxon>Polyneoptera</taxon>
        <taxon>Dictyoptera</taxon>
        <taxon>Blattodea</taxon>
        <taxon>Blattoidea</taxon>
        <taxon>Termitoidae</taxon>
        <taxon>Kalotermitidae</taxon>
        <taxon>Cryptotermitinae</taxon>
        <taxon>Cryptotermes</taxon>
    </lineage>
</organism>
<dbReference type="SUPFAM" id="SSF50729">
    <property type="entry name" value="PH domain-like"/>
    <property type="match status" value="1"/>
</dbReference>
<dbReference type="Pfam" id="PF00638">
    <property type="entry name" value="Ran_BP1"/>
    <property type="match status" value="1"/>
</dbReference>
<keyword evidence="2" id="KW-0539">Nucleus</keyword>
<accession>A0A2J7QIC7</accession>
<dbReference type="OrthoDB" id="10250354at2759"/>
<evidence type="ECO:0000256" key="1">
    <source>
        <dbReference type="ARBA" id="ARBA00004123"/>
    </source>
</evidence>
<feature type="compositionally biased region" description="Polar residues" evidence="3">
    <location>
        <begin position="30"/>
        <end position="45"/>
    </location>
</feature>
<keyword evidence="6" id="KW-1185">Reference proteome</keyword>
<dbReference type="Gene3D" id="2.30.29.30">
    <property type="entry name" value="Pleckstrin-homology domain (PH domain)/Phosphotyrosine-binding domain (PTB)"/>
    <property type="match status" value="1"/>
</dbReference>
<dbReference type="PANTHER" id="PTHR23138:SF142">
    <property type="entry name" value="RAN-BINDING PROTEIN 3B-RELATED"/>
    <property type="match status" value="1"/>
</dbReference>
<feature type="compositionally biased region" description="Low complexity" evidence="3">
    <location>
        <begin position="244"/>
        <end position="253"/>
    </location>
</feature>
<dbReference type="GO" id="GO:0006611">
    <property type="term" value="P:protein export from nucleus"/>
    <property type="evidence" value="ECO:0007669"/>
    <property type="project" value="TreeGrafter"/>
</dbReference>
<dbReference type="PROSITE" id="PS50196">
    <property type="entry name" value="RANBD1"/>
    <property type="match status" value="1"/>
</dbReference>
<name>A0A2J7QIC7_9NEOP</name>
<comment type="subcellular location">
    <subcellularLocation>
        <location evidence="1">Nucleus</location>
    </subcellularLocation>
</comment>
<feature type="domain" description="RanBD1" evidence="4">
    <location>
        <begin position="398"/>
        <end position="490"/>
    </location>
</feature>
<evidence type="ECO:0000256" key="2">
    <source>
        <dbReference type="ARBA" id="ARBA00023242"/>
    </source>
</evidence>
<dbReference type="PANTHER" id="PTHR23138">
    <property type="entry name" value="RAN BINDING PROTEIN"/>
    <property type="match status" value="1"/>
</dbReference>
<evidence type="ECO:0000256" key="3">
    <source>
        <dbReference type="SAM" id="MobiDB-lite"/>
    </source>
</evidence>
<gene>
    <name evidence="5" type="ORF">B7P43_G01897</name>
</gene>
<reference evidence="5 6" key="1">
    <citation type="submission" date="2017-12" db="EMBL/GenBank/DDBJ databases">
        <title>Hemimetabolous genomes reveal molecular basis of termite eusociality.</title>
        <authorList>
            <person name="Harrison M.C."/>
            <person name="Jongepier E."/>
            <person name="Robertson H.M."/>
            <person name="Arning N."/>
            <person name="Bitard-Feildel T."/>
            <person name="Chao H."/>
            <person name="Childers C.P."/>
            <person name="Dinh H."/>
            <person name="Doddapaneni H."/>
            <person name="Dugan S."/>
            <person name="Gowin J."/>
            <person name="Greiner C."/>
            <person name="Han Y."/>
            <person name="Hu H."/>
            <person name="Hughes D.S.T."/>
            <person name="Huylmans A.-K."/>
            <person name="Kemena C."/>
            <person name="Kremer L.P.M."/>
            <person name="Lee S.L."/>
            <person name="Lopez-Ezquerra A."/>
            <person name="Mallet L."/>
            <person name="Monroy-Kuhn J.M."/>
            <person name="Moser A."/>
            <person name="Murali S.C."/>
            <person name="Muzny D.M."/>
            <person name="Otani S."/>
            <person name="Piulachs M.-D."/>
            <person name="Poelchau M."/>
            <person name="Qu J."/>
            <person name="Schaub F."/>
            <person name="Wada-Katsumata A."/>
            <person name="Worley K.C."/>
            <person name="Xie Q."/>
            <person name="Ylla G."/>
            <person name="Poulsen M."/>
            <person name="Gibbs R.A."/>
            <person name="Schal C."/>
            <person name="Richards S."/>
            <person name="Belles X."/>
            <person name="Korb J."/>
            <person name="Bornberg-Bauer E."/>
        </authorList>
    </citation>
    <scope>NUCLEOTIDE SEQUENCE [LARGE SCALE GENOMIC DNA]</scope>
    <source>
        <tissue evidence="5">Whole body</tissue>
    </source>
</reference>
<dbReference type="AlphaFoldDB" id="A0A2J7QIC7"/>